<keyword evidence="3" id="KW-1185">Reference proteome</keyword>
<dbReference type="OrthoDB" id="3363286at2759"/>
<evidence type="ECO:0000313" key="2">
    <source>
        <dbReference type="EMBL" id="RKP34952.1"/>
    </source>
</evidence>
<feature type="compositionally biased region" description="Low complexity" evidence="1">
    <location>
        <begin position="183"/>
        <end position="202"/>
    </location>
</feature>
<accession>A0A4P9ZQN6</accession>
<name>A0A4P9ZQN6_9FUNG</name>
<dbReference type="Proteomes" id="UP000268162">
    <property type="component" value="Unassembled WGS sequence"/>
</dbReference>
<organism evidence="2 3">
    <name type="scientific">Dimargaris cristalligena</name>
    <dbReference type="NCBI Taxonomy" id="215637"/>
    <lineage>
        <taxon>Eukaryota</taxon>
        <taxon>Fungi</taxon>
        <taxon>Fungi incertae sedis</taxon>
        <taxon>Zoopagomycota</taxon>
        <taxon>Kickxellomycotina</taxon>
        <taxon>Dimargaritomycetes</taxon>
        <taxon>Dimargaritales</taxon>
        <taxon>Dimargaritaceae</taxon>
        <taxon>Dimargaris</taxon>
    </lineage>
</organism>
<feature type="compositionally biased region" description="Polar residues" evidence="1">
    <location>
        <begin position="293"/>
        <end position="302"/>
    </location>
</feature>
<feature type="compositionally biased region" description="Pro residues" evidence="1">
    <location>
        <begin position="205"/>
        <end position="217"/>
    </location>
</feature>
<dbReference type="AlphaFoldDB" id="A0A4P9ZQN6"/>
<feature type="region of interest" description="Disordered" evidence="1">
    <location>
        <begin position="1"/>
        <end position="27"/>
    </location>
</feature>
<gene>
    <name evidence="2" type="ORF">BJ085DRAFT_40518</name>
</gene>
<dbReference type="EMBL" id="ML003013">
    <property type="protein sequence ID" value="RKP34952.1"/>
    <property type="molecule type" value="Genomic_DNA"/>
</dbReference>
<reference evidence="3" key="1">
    <citation type="journal article" date="2018" name="Nat. Microbiol.">
        <title>Leveraging single-cell genomics to expand the fungal tree of life.</title>
        <authorList>
            <person name="Ahrendt S.R."/>
            <person name="Quandt C.A."/>
            <person name="Ciobanu D."/>
            <person name="Clum A."/>
            <person name="Salamov A."/>
            <person name="Andreopoulos B."/>
            <person name="Cheng J.F."/>
            <person name="Woyke T."/>
            <person name="Pelin A."/>
            <person name="Henrissat B."/>
            <person name="Reynolds N.K."/>
            <person name="Benny G.L."/>
            <person name="Smith M.E."/>
            <person name="James T.Y."/>
            <person name="Grigoriev I.V."/>
        </authorList>
    </citation>
    <scope>NUCLEOTIDE SEQUENCE [LARGE SCALE GENOMIC DNA]</scope>
    <source>
        <strain evidence="3">RSA 468</strain>
    </source>
</reference>
<evidence type="ECO:0000313" key="3">
    <source>
        <dbReference type="Proteomes" id="UP000268162"/>
    </source>
</evidence>
<sequence length="465" mass="51027">MAPRVNTKWIGRRHRRGLPQPANPPLTDPRLVSLRNALVADPNAHVLAGPIRECHLTRRHLPAGFLARFRLAQNVPPPPDRTGNDPATCLNTPPASIIEDSGPIWLAFQSPLTPTKNGRSIYTLTHVNFIREMKSKVIKPMTTPCYTRSDLPNYVFRMLSLQLVAQLTWFWQARQCNFRRLSSTDSSNSPSPATSGPPSTTPARMPAPPISTEPAPAPTYLVTPRSFSKKWVPQELLYAKHPAVYWLRHPPTETPATITTAEWDAPSSAMRLQCVLAFPSEYLQPESEITSTIDTISPTQPSTPNPVDASNNTHSSFPLPESFLSDYKSCLVPKPNAPNVYLGDIAISTARPQASADLHPKGGSLPLVPIPCYNTASLFAPPLLQQCLAMLLDLTYLPQTTDPPSANCLWDRDALAAVGLHVAQPAGMKGETPLVLLGVLATPWTAQICSTLLRIRHYYHGNVGR</sequence>
<feature type="region of interest" description="Disordered" evidence="1">
    <location>
        <begin position="181"/>
        <end position="217"/>
    </location>
</feature>
<feature type="region of interest" description="Disordered" evidence="1">
    <location>
        <begin position="293"/>
        <end position="314"/>
    </location>
</feature>
<protein>
    <submittedName>
        <fullName evidence="2">Uncharacterized protein</fullName>
    </submittedName>
</protein>
<proteinExistence type="predicted"/>
<evidence type="ECO:0000256" key="1">
    <source>
        <dbReference type="SAM" id="MobiDB-lite"/>
    </source>
</evidence>